<sequence length="160" mass="18112">MKSAKAYDSFDFSLLRALQRHGRATNAELSQSVNLSESSCLRRVRQLEADGVIRRYAAIVAPDRIGLKLNAFVTITLVSQSEAALKEFERDVARIDEVMECFLMTGTADYLIHLVARDVDDLERLHATRLTRLPNVARVTSSIAMREIVRRTDLPIHEIE</sequence>
<evidence type="ECO:0000259" key="4">
    <source>
        <dbReference type="PROSITE" id="PS50956"/>
    </source>
</evidence>
<organism evidence="5 6">
    <name type="scientific">Candidatus Andeanibacterium colombiense</name>
    <dbReference type="NCBI Taxonomy" id="3121345"/>
    <lineage>
        <taxon>Bacteria</taxon>
        <taxon>Pseudomonadati</taxon>
        <taxon>Pseudomonadota</taxon>
        <taxon>Alphaproteobacteria</taxon>
        <taxon>Sphingomonadales</taxon>
        <taxon>Sphingomonadaceae</taxon>
        <taxon>Candidatus Andeanibacterium</taxon>
    </lineage>
</organism>
<dbReference type="InterPro" id="IPR011008">
    <property type="entry name" value="Dimeric_a/b-barrel"/>
</dbReference>
<dbReference type="InterPro" id="IPR000485">
    <property type="entry name" value="AsnC-type_HTH_dom"/>
</dbReference>
<dbReference type="SUPFAM" id="SSF46785">
    <property type="entry name" value="Winged helix' DNA-binding domain"/>
    <property type="match status" value="1"/>
</dbReference>
<keyword evidence="2" id="KW-0238">DNA-binding</keyword>
<dbReference type="InterPro" id="IPR036388">
    <property type="entry name" value="WH-like_DNA-bd_sf"/>
</dbReference>
<proteinExistence type="predicted"/>
<protein>
    <submittedName>
        <fullName evidence="5">Lrp/AsnC family transcriptional regulator</fullName>
    </submittedName>
</protein>
<dbReference type="Pfam" id="PF13412">
    <property type="entry name" value="HTH_24"/>
    <property type="match status" value="1"/>
</dbReference>
<keyword evidence="1" id="KW-0805">Transcription regulation</keyword>
<dbReference type="Proteomes" id="UP001218362">
    <property type="component" value="Chromosome"/>
</dbReference>
<dbReference type="KEGG" id="acob:P0Y56_06240"/>
<feature type="domain" description="HTH asnC-type" evidence="4">
    <location>
        <begin position="7"/>
        <end position="68"/>
    </location>
</feature>
<dbReference type="SMART" id="SM00344">
    <property type="entry name" value="HTH_ASNC"/>
    <property type="match status" value="1"/>
</dbReference>
<evidence type="ECO:0000256" key="1">
    <source>
        <dbReference type="ARBA" id="ARBA00023015"/>
    </source>
</evidence>
<dbReference type="PANTHER" id="PTHR30154">
    <property type="entry name" value="LEUCINE-RESPONSIVE REGULATORY PROTEIN"/>
    <property type="match status" value="1"/>
</dbReference>
<dbReference type="PROSITE" id="PS00519">
    <property type="entry name" value="HTH_ASNC_1"/>
    <property type="match status" value="1"/>
</dbReference>
<reference evidence="5" key="1">
    <citation type="submission" date="2023-03" db="EMBL/GenBank/DDBJ databases">
        <title>Andean soil-derived lignocellulolytic bacterial consortium as a source of novel taxa and putative plastic-active enzymes.</title>
        <authorList>
            <person name="Diaz-Garcia L."/>
            <person name="Chuvochina M."/>
            <person name="Feuerriegel G."/>
            <person name="Bunk B."/>
            <person name="Sproer C."/>
            <person name="Streit W.R."/>
            <person name="Rodriguez L.M."/>
            <person name="Overmann J."/>
            <person name="Jimenez D.J."/>
        </authorList>
    </citation>
    <scope>NUCLEOTIDE SEQUENCE</scope>
    <source>
        <strain evidence="5">MAG 26</strain>
    </source>
</reference>
<accession>A0AAJ6BQ51</accession>
<dbReference type="AlphaFoldDB" id="A0AAJ6BQ51"/>
<dbReference type="SUPFAM" id="SSF54909">
    <property type="entry name" value="Dimeric alpha+beta barrel"/>
    <property type="match status" value="1"/>
</dbReference>
<dbReference type="PRINTS" id="PR00033">
    <property type="entry name" value="HTHASNC"/>
</dbReference>
<evidence type="ECO:0000313" key="5">
    <source>
        <dbReference type="EMBL" id="WEK47891.1"/>
    </source>
</evidence>
<dbReference type="Pfam" id="PF01037">
    <property type="entry name" value="AsnC_trans_reg"/>
    <property type="match status" value="1"/>
</dbReference>
<dbReference type="Gene3D" id="1.10.10.10">
    <property type="entry name" value="Winged helix-like DNA-binding domain superfamily/Winged helix DNA-binding domain"/>
    <property type="match status" value="1"/>
</dbReference>
<dbReference type="InterPro" id="IPR019887">
    <property type="entry name" value="Tscrpt_reg_AsnC/Lrp_C"/>
</dbReference>
<evidence type="ECO:0000256" key="2">
    <source>
        <dbReference type="ARBA" id="ARBA00023125"/>
    </source>
</evidence>
<dbReference type="EMBL" id="CP119316">
    <property type="protein sequence ID" value="WEK47891.1"/>
    <property type="molecule type" value="Genomic_DNA"/>
</dbReference>
<name>A0AAJ6BQ51_9SPHN</name>
<dbReference type="InterPro" id="IPR036390">
    <property type="entry name" value="WH_DNA-bd_sf"/>
</dbReference>
<gene>
    <name evidence="5" type="ORF">P0Y56_06240</name>
</gene>
<dbReference type="Gene3D" id="3.30.70.920">
    <property type="match status" value="1"/>
</dbReference>
<dbReference type="InterPro" id="IPR019888">
    <property type="entry name" value="Tscrpt_reg_AsnC-like"/>
</dbReference>
<evidence type="ECO:0000256" key="3">
    <source>
        <dbReference type="ARBA" id="ARBA00023163"/>
    </source>
</evidence>
<evidence type="ECO:0000313" key="6">
    <source>
        <dbReference type="Proteomes" id="UP001218362"/>
    </source>
</evidence>
<dbReference type="GO" id="GO:0043565">
    <property type="term" value="F:sequence-specific DNA binding"/>
    <property type="evidence" value="ECO:0007669"/>
    <property type="project" value="InterPro"/>
</dbReference>
<keyword evidence="3" id="KW-0804">Transcription</keyword>
<dbReference type="GO" id="GO:0005829">
    <property type="term" value="C:cytosol"/>
    <property type="evidence" value="ECO:0007669"/>
    <property type="project" value="TreeGrafter"/>
</dbReference>
<dbReference type="GO" id="GO:0043200">
    <property type="term" value="P:response to amino acid"/>
    <property type="evidence" value="ECO:0007669"/>
    <property type="project" value="TreeGrafter"/>
</dbReference>
<dbReference type="InterPro" id="IPR019885">
    <property type="entry name" value="Tscrpt_reg_HTH_AsnC-type_CS"/>
</dbReference>
<dbReference type="PANTHER" id="PTHR30154:SF46">
    <property type="entry name" value="TRANSCRIPTIONAL REGULATORY PROTEIN"/>
    <property type="match status" value="1"/>
</dbReference>
<dbReference type="PROSITE" id="PS50956">
    <property type="entry name" value="HTH_ASNC_2"/>
    <property type="match status" value="1"/>
</dbReference>